<protein>
    <submittedName>
        <fullName evidence="1">Serine-rich adhesin for platelets-like</fullName>
    </submittedName>
</protein>
<name>A0A392TW19_9FABA</name>
<sequence>NPAVTVAVDTERYIDDDDYEDGEVREPLEPSKVEETICEVREIEHSDSGNCDNKLVEKGVVSSDYPTSSQVVENDNMT</sequence>
<comment type="caution">
    <text evidence="1">The sequence shown here is derived from an EMBL/GenBank/DDBJ whole genome shotgun (WGS) entry which is preliminary data.</text>
</comment>
<proteinExistence type="predicted"/>
<organism evidence="1 2">
    <name type="scientific">Trifolium medium</name>
    <dbReference type="NCBI Taxonomy" id="97028"/>
    <lineage>
        <taxon>Eukaryota</taxon>
        <taxon>Viridiplantae</taxon>
        <taxon>Streptophyta</taxon>
        <taxon>Embryophyta</taxon>
        <taxon>Tracheophyta</taxon>
        <taxon>Spermatophyta</taxon>
        <taxon>Magnoliopsida</taxon>
        <taxon>eudicotyledons</taxon>
        <taxon>Gunneridae</taxon>
        <taxon>Pentapetalae</taxon>
        <taxon>rosids</taxon>
        <taxon>fabids</taxon>
        <taxon>Fabales</taxon>
        <taxon>Fabaceae</taxon>
        <taxon>Papilionoideae</taxon>
        <taxon>50 kb inversion clade</taxon>
        <taxon>NPAAA clade</taxon>
        <taxon>Hologalegina</taxon>
        <taxon>IRL clade</taxon>
        <taxon>Trifolieae</taxon>
        <taxon>Trifolium</taxon>
    </lineage>
</organism>
<dbReference type="Proteomes" id="UP000265520">
    <property type="component" value="Unassembled WGS sequence"/>
</dbReference>
<accession>A0A392TW19</accession>
<keyword evidence="2" id="KW-1185">Reference proteome</keyword>
<dbReference type="EMBL" id="LXQA010647625">
    <property type="protein sequence ID" value="MCI64015.1"/>
    <property type="molecule type" value="Genomic_DNA"/>
</dbReference>
<reference evidence="1 2" key="1">
    <citation type="journal article" date="2018" name="Front. Plant Sci.">
        <title>Red Clover (Trifolium pratense) and Zigzag Clover (T. medium) - A Picture of Genomic Similarities and Differences.</title>
        <authorList>
            <person name="Dluhosova J."/>
            <person name="Istvanek J."/>
            <person name="Nedelnik J."/>
            <person name="Repkova J."/>
        </authorList>
    </citation>
    <scope>NUCLEOTIDE SEQUENCE [LARGE SCALE GENOMIC DNA]</scope>
    <source>
        <strain evidence="2">cv. 10/8</strain>
        <tissue evidence="1">Leaf</tissue>
    </source>
</reference>
<evidence type="ECO:0000313" key="2">
    <source>
        <dbReference type="Proteomes" id="UP000265520"/>
    </source>
</evidence>
<dbReference type="AlphaFoldDB" id="A0A392TW19"/>
<evidence type="ECO:0000313" key="1">
    <source>
        <dbReference type="EMBL" id="MCI64015.1"/>
    </source>
</evidence>
<feature type="non-terminal residue" evidence="1">
    <location>
        <position position="1"/>
    </location>
</feature>
<feature type="non-terminal residue" evidence="1">
    <location>
        <position position="78"/>
    </location>
</feature>